<dbReference type="InterPro" id="IPR001761">
    <property type="entry name" value="Peripla_BP/Lac1_sug-bd_dom"/>
</dbReference>
<dbReference type="PANTHER" id="PTHR30146:SF105">
    <property type="entry name" value="CATABOLITE CONTROL PROTEIN B"/>
    <property type="match status" value="1"/>
</dbReference>
<dbReference type="CDD" id="cd06286">
    <property type="entry name" value="PBP1_CcpB-like"/>
    <property type="match status" value="1"/>
</dbReference>
<comment type="caution">
    <text evidence="5">The sequence shown here is derived from an EMBL/GenBank/DDBJ whole genome shotgun (WGS) entry which is preliminary data.</text>
</comment>
<protein>
    <submittedName>
        <fullName evidence="5">LacI family DNA-binding transcriptional regulator</fullName>
    </submittedName>
</protein>
<reference evidence="6" key="1">
    <citation type="journal article" date="2019" name="Int. J. Syst. Evol. Microbiol.">
        <title>The Global Catalogue of Microorganisms (GCM) 10K type strain sequencing project: providing services to taxonomists for standard genome sequencing and annotation.</title>
        <authorList>
            <consortium name="The Broad Institute Genomics Platform"/>
            <consortium name="The Broad Institute Genome Sequencing Center for Infectious Disease"/>
            <person name="Wu L."/>
            <person name="Ma J."/>
        </authorList>
    </citation>
    <scope>NUCLEOTIDE SEQUENCE [LARGE SCALE GENOMIC DNA]</scope>
    <source>
        <strain evidence="6">CCM 8896</strain>
    </source>
</reference>
<dbReference type="InterPro" id="IPR028082">
    <property type="entry name" value="Peripla_BP_I"/>
</dbReference>
<dbReference type="EMBL" id="JBHTOP010000007">
    <property type="protein sequence ID" value="MFD1671386.1"/>
    <property type="molecule type" value="Genomic_DNA"/>
</dbReference>
<dbReference type="SMART" id="SM00354">
    <property type="entry name" value="HTH_LACI"/>
    <property type="match status" value="1"/>
</dbReference>
<accession>A0ABW4J4U5</accession>
<keyword evidence="2 5" id="KW-0238">DNA-binding</keyword>
<sequence>MANIQEIADYTGFSKSTVSRVLNQKNYVAPRTRDLIEAAIVKLDYVPNAMAQGLSMGQMHNIGVVLPHNEHPYYTQLINGIMAAAFAANYRIMLLPSNYEAKVELAYLQQLRRKVFDSMIFTSHEISRQTLMTYQKYGPIVVCQDPGCLPIAAAYTARVPSYVAAFEWIKAQGYQHISLLATRASNVSATSKTTFQAYEQVFHQAPEPTLIRTGIRKQQDGYAAAAYFVTQKRPLDFIFANADDVAAGARQYYLEHDLPVPAMMGQENQLSSQLLNMATIDHHLYEVGENAAKLAISGAVRQFRVESEFIVR</sequence>
<proteinExistence type="predicted"/>
<evidence type="ECO:0000313" key="6">
    <source>
        <dbReference type="Proteomes" id="UP001597267"/>
    </source>
</evidence>
<dbReference type="RefSeq" id="WP_125715420.1">
    <property type="nucleotide sequence ID" value="NZ_JBHTOP010000007.1"/>
</dbReference>
<gene>
    <name evidence="5" type="ORF">ACFQ5M_04685</name>
</gene>
<dbReference type="Gene3D" id="1.10.260.40">
    <property type="entry name" value="lambda repressor-like DNA-binding domains"/>
    <property type="match status" value="1"/>
</dbReference>
<keyword evidence="6" id="KW-1185">Reference proteome</keyword>
<name>A0ABW4J4U5_9LACO</name>
<evidence type="ECO:0000313" key="5">
    <source>
        <dbReference type="EMBL" id="MFD1671386.1"/>
    </source>
</evidence>
<dbReference type="Gene3D" id="3.40.50.2300">
    <property type="match status" value="2"/>
</dbReference>
<evidence type="ECO:0000256" key="1">
    <source>
        <dbReference type="ARBA" id="ARBA00023015"/>
    </source>
</evidence>
<dbReference type="PANTHER" id="PTHR30146">
    <property type="entry name" value="LACI-RELATED TRANSCRIPTIONAL REPRESSOR"/>
    <property type="match status" value="1"/>
</dbReference>
<dbReference type="Pfam" id="PF00532">
    <property type="entry name" value="Peripla_BP_1"/>
    <property type="match status" value="1"/>
</dbReference>
<dbReference type="SUPFAM" id="SSF47413">
    <property type="entry name" value="lambda repressor-like DNA-binding domains"/>
    <property type="match status" value="1"/>
</dbReference>
<dbReference type="InterPro" id="IPR010982">
    <property type="entry name" value="Lambda_DNA-bd_dom_sf"/>
</dbReference>
<dbReference type="InterPro" id="IPR000843">
    <property type="entry name" value="HTH_LacI"/>
</dbReference>
<dbReference type="Proteomes" id="UP001597267">
    <property type="component" value="Unassembled WGS sequence"/>
</dbReference>
<organism evidence="5 6">
    <name type="scientific">Agrilactobacillus yilanensis</name>
    <dbReference type="NCBI Taxonomy" id="2485997"/>
    <lineage>
        <taxon>Bacteria</taxon>
        <taxon>Bacillati</taxon>
        <taxon>Bacillota</taxon>
        <taxon>Bacilli</taxon>
        <taxon>Lactobacillales</taxon>
        <taxon>Lactobacillaceae</taxon>
        <taxon>Agrilactobacillus</taxon>
    </lineage>
</organism>
<keyword evidence="3" id="KW-0804">Transcription</keyword>
<dbReference type="PROSITE" id="PS50932">
    <property type="entry name" value="HTH_LACI_2"/>
    <property type="match status" value="1"/>
</dbReference>
<dbReference type="Pfam" id="PF00356">
    <property type="entry name" value="LacI"/>
    <property type="match status" value="1"/>
</dbReference>
<feature type="domain" description="HTH lacI-type" evidence="4">
    <location>
        <begin position="2"/>
        <end position="56"/>
    </location>
</feature>
<dbReference type="CDD" id="cd01392">
    <property type="entry name" value="HTH_LacI"/>
    <property type="match status" value="1"/>
</dbReference>
<dbReference type="GO" id="GO:0003677">
    <property type="term" value="F:DNA binding"/>
    <property type="evidence" value="ECO:0007669"/>
    <property type="project" value="UniProtKB-KW"/>
</dbReference>
<evidence type="ECO:0000256" key="3">
    <source>
        <dbReference type="ARBA" id="ARBA00023163"/>
    </source>
</evidence>
<keyword evidence="1" id="KW-0805">Transcription regulation</keyword>
<evidence type="ECO:0000256" key="2">
    <source>
        <dbReference type="ARBA" id="ARBA00023125"/>
    </source>
</evidence>
<evidence type="ECO:0000259" key="4">
    <source>
        <dbReference type="PROSITE" id="PS50932"/>
    </source>
</evidence>
<dbReference type="SUPFAM" id="SSF53822">
    <property type="entry name" value="Periplasmic binding protein-like I"/>
    <property type="match status" value="1"/>
</dbReference>